<gene>
    <name evidence="2" type="ORF">M3P19_05515</name>
</gene>
<reference evidence="2 3" key="1">
    <citation type="submission" date="2022-05" db="EMBL/GenBank/DDBJ databases">
        <authorList>
            <person name="Park J.-S."/>
        </authorList>
    </citation>
    <scope>NUCLEOTIDE SEQUENCE [LARGE SCALE GENOMIC DNA]</scope>
    <source>
        <strain evidence="2 3">2012CJ35-5</strain>
    </source>
</reference>
<dbReference type="InterPro" id="IPR050135">
    <property type="entry name" value="dGTPase-like"/>
</dbReference>
<accession>A0ABT0PRT6</accession>
<name>A0ABT0PRT6_9FLAO</name>
<evidence type="ECO:0000313" key="3">
    <source>
        <dbReference type="Proteomes" id="UP001203607"/>
    </source>
</evidence>
<dbReference type="RefSeq" id="WP_249656634.1">
    <property type="nucleotide sequence ID" value="NZ_JAMFMA010000001.1"/>
</dbReference>
<dbReference type="Proteomes" id="UP001203607">
    <property type="component" value="Unassembled WGS sequence"/>
</dbReference>
<dbReference type="Pfam" id="PF19276">
    <property type="entry name" value="HD_assoc_2"/>
    <property type="match status" value="1"/>
</dbReference>
<dbReference type="InterPro" id="IPR003607">
    <property type="entry name" value="HD/PDEase_dom"/>
</dbReference>
<evidence type="ECO:0000313" key="2">
    <source>
        <dbReference type="EMBL" id="MCL6273457.1"/>
    </source>
</evidence>
<dbReference type="CDD" id="cd00077">
    <property type="entry name" value="HDc"/>
    <property type="match status" value="1"/>
</dbReference>
<dbReference type="PANTHER" id="PTHR11373">
    <property type="entry name" value="DEOXYNUCLEOSIDE TRIPHOSPHATE TRIPHOSPHOHYDROLASE"/>
    <property type="match status" value="1"/>
</dbReference>
<dbReference type="EMBL" id="JAMFMA010000001">
    <property type="protein sequence ID" value="MCL6273457.1"/>
    <property type="molecule type" value="Genomic_DNA"/>
</dbReference>
<dbReference type="PANTHER" id="PTHR11373:SF4">
    <property type="entry name" value="DEOXYNUCLEOSIDE TRIPHOSPHATE TRIPHOSPHOHYDROLASE SAMHD1"/>
    <property type="match status" value="1"/>
</dbReference>
<evidence type="ECO:0000259" key="1">
    <source>
        <dbReference type="SMART" id="SM00471"/>
    </source>
</evidence>
<dbReference type="Gene3D" id="1.10.3210.10">
    <property type="entry name" value="Hypothetical protein af1432"/>
    <property type="match status" value="1"/>
</dbReference>
<dbReference type="InterPro" id="IPR045509">
    <property type="entry name" value="HD_assoc_2"/>
</dbReference>
<dbReference type="Pfam" id="PF01966">
    <property type="entry name" value="HD"/>
    <property type="match status" value="1"/>
</dbReference>
<organism evidence="2 3">
    <name type="scientific">Flagellimonas spongiicola</name>
    <dbReference type="NCBI Taxonomy" id="2942208"/>
    <lineage>
        <taxon>Bacteria</taxon>
        <taxon>Pseudomonadati</taxon>
        <taxon>Bacteroidota</taxon>
        <taxon>Flavobacteriia</taxon>
        <taxon>Flavobacteriales</taxon>
        <taxon>Flavobacteriaceae</taxon>
        <taxon>Flagellimonas</taxon>
    </lineage>
</organism>
<proteinExistence type="predicted"/>
<protein>
    <submittedName>
        <fullName evidence="2">HD domain-containing protein</fullName>
    </submittedName>
</protein>
<comment type="caution">
    <text evidence="2">The sequence shown here is derived from an EMBL/GenBank/DDBJ whole genome shotgun (WGS) entry which is preliminary data.</text>
</comment>
<sequence length="408" mass="46550">MVQTNKLKVFNDPIYGFIGTPNELIFKLIGHPYFQRLRRISQMGMSYLVYPGAHHTRFHHALGSMHLMTRAINTLRVKGVEINEEEETGLLCAILLHDIGHGPFSHALEGFVVSGWSHERLSLEFMNSLNHEFQGQITTAIAIFKGEYPRPFMNQLVSSQLDMDRLDYLKRDSFYSGVTEGNINSERLISMLNVVDGNLVVEEKGIYAVEKFLMARRFMYWQVYLHKTGLCAEQMLIRIMTRARELVNKGVELEGSSSFIFFLKGIQSNVFDQGTLEKFALLDDVDIIGAIKSWQNHSDTVLSKLCAMLLNRNLLQVKIKKKPIAEDRMEAIVSAIIAKTHINAQDIPYFVFTGEISNKAYSQDHQAIRILKQNGKVTDVLKESDQLNLKALSKTVTKYYCCYPKEAV</sequence>
<dbReference type="SUPFAM" id="SSF109604">
    <property type="entry name" value="HD-domain/PDEase-like"/>
    <property type="match status" value="1"/>
</dbReference>
<dbReference type="InterPro" id="IPR006674">
    <property type="entry name" value="HD_domain"/>
</dbReference>
<feature type="domain" description="HD/PDEase" evidence="1">
    <location>
        <begin position="53"/>
        <end position="178"/>
    </location>
</feature>
<dbReference type="SMART" id="SM00471">
    <property type="entry name" value="HDc"/>
    <property type="match status" value="1"/>
</dbReference>
<keyword evidence="3" id="KW-1185">Reference proteome</keyword>